<keyword evidence="6" id="KW-0809">Transit peptide</keyword>
<dbReference type="GO" id="GO:0034245">
    <property type="term" value="C:mitochondrial DNA-directed RNA polymerase complex"/>
    <property type="evidence" value="ECO:0007669"/>
    <property type="project" value="TreeGrafter"/>
</dbReference>
<dbReference type="GO" id="GO:0006390">
    <property type="term" value="P:mitochondrial transcription"/>
    <property type="evidence" value="ECO:0007669"/>
    <property type="project" value="TreeGrafter"/>
</dbReference>
<dbReference type="InterPro" id="IPR046950">
    <property type="entry name" value="DNA-dir_Rpol_C_phage-type"/>
</dbReference>
<feature type="region of interest" description="Disordered" evidence="10">
    <location>
        <begin position="273"/>
        <end position="294"/>
    </location>
</feature>
<dbReference type="SMART" id="SM01311">
    <property type="entry name" value="RPOL_N"/>
    <property type="match status" value="1"/>
</dbReference>
<evidence type="ECO:0000259" key="11">
    <source>
        <dbReference type="SMART" id="SM01311"/>
    </source>
</evidence>
<evidence type="ECO:0000256" key="1">
    <source>
        <dbReference type="ARBA" id="ARBA00009493"/>
    </source>
</evidence>
<comment type="catalytic activity">
    <reaction evidence="8 9">
        <text>RNA(n) + a ribonucleoside 5'-triphosphate = RNA(n+1) + diphosphate</text>
        <dbReference type="Rhea" id="RHEA:21248"/>
        <dbReference type="Rhea" id="RHEA-COMP:14527"/>
        <dbReference type="Rhea" id="RHEA-COMP:17342"/>
        <dbReference type="ChEBI" id="CHEBI:33019"/>
        <dbReference type="ChEBI" id="CHEBI:61557"/>
        <dbReference type="ChEBI" id="CHEBI:140395"/>
        <dbReference type="EC" id="2.7.7.6"/>
    </reaction>
</comment>
<dbReference type="PROSITE" id="PS00900">
    <property type="entry name" value="RNA_POL_PHAGE_1"/>
    <property type="match status" value="1"/>
</dbReference>
<dbReference type="GO" id="GO:0003677">
    <property type="term" value="F:DNA binding"/>
    <property type="evidence" value="ECO:0007669"/>
    <property type="project" value="InterPro"/>
</dbReference>
<sequence length="979" mass="111202">MWRRASKKLEILRKIRASAEPKPSSHVARSKELSQFCHVEGQASINPRCPFMGSRQNRESESLNAEMGGFKFVFSANPFGISRFNTQPMRSFATAAEAILTSSSSEEDEIRELMEEINKHSSEKPQSLQPKEPKLIAGMPQGKYRALRSRQIKMETEAWDKAAKEYQELLADMCEHKLAPNLPYMKSLFLGWFEPLTDAIKAEQDLCKVQKNRISHAQYFEQLPADMMAVITMHKLMGLLMTGGGNGSATVVQAALQIGEAVEHEARIRRFLEKSKKKHSSTSMNEDDEGKAQERLRKKVTNLMKKQKVHQIKQIVKGHDDSKPWGQDNQVKVGCRLIQLLVETAYIQPPLDQIGDGPPDIRPAFIHTQRTISKETQKPSRRYGVIECDPLVRKGLEKTARHMVIPYMPMLLPPLNWAGYDKGAYLFLPSYIMRTHGAKQQRAALKSVPKQQLATVFEALDTLGNTKWRINKKVLSIVDRIWASGGRLADLVDREDVPLPEEPDSDDAATIRKWKWKVRNIKKENAERHSQRCDIELKLAVARKMREEEGFYYPHNLDFRGRAYPMHPHLNHLGSDLCRGILEFAEGRPLRKSGLQWLKVHLANLYAGGVDKLSYEAREAFTENHMDDVFDSADRPLEGRRWWLSAEDPFQCLAACINLTEALRSPSPEDYISHIPVHQDGSCNGLQHYAALGRDKLGAEAVNLVAGEKPADVYSGIAARVLEIMHRDAQKDPATDTNAHYARLLLNQVDRKLVKQTVMTSVYGVTYVGARDQIKRRLKERNAIADDNESFAASCYAAKTTMTALGEMFEAARSIMGWLGDCAKVIASENQPVRWTTPLGLPVVQPYRNLGRRLVKTSLQVLTLRQETDKIMVKRQRTAFPPNFVHSLDGSHMMMTAIACKRAGLSFAGVHDSYWTHACDVEEMNRILREKFVELYELPILENLLDSFQTSFPTLQFPPLPERGDFDLREVLESPYFFN</sequence>
<dbReference type="InterPro" id="IPR043502">
    <property type="entry name" value="DNA/RNA_pol_sf"/>
</dbReference>
<dbReference type="PROSITE" id="PS00489">
    <property type="entry name" value="RNA_POL_PHAGE_2"/>
    <property type="match status" value="1"/>
</dbReference>
<dbReference type="InterPro" id="IPR002092">
    <property type="entry name" value="DNA-dir_Rpol_phage-type"/>
</dbReference>
<organism evidence="12">
    <name type="scientific">Opuntia streptacantha</name>
    <name type="common">Prickly pear cactus</name>
    <name type="synonym">Opuntia cardona</name>
    <dbReference type="NCBI Taxonomy" id="393608"/>
    <lineage>
        <taxon>Eukaryota</taxon>
        <taxon>Viridiplantae</taxon>
        <taxon>Streptophyta</taxon>
        <taxon>Embryophyta</taxon>
        <taxon>Tracheophyta</taxon>
        <taxon>Spermatophyta</taxon>
        <taxon>Magnoliopsida</taxon>
        <taxon>eudicotyledons</taxon>
        <taxon>Gunneridae</taxon>
        <taxon>Pentapetalae</taxon>
        <taxon>Caryophyllales</taxon>
        <taxon>Cactineae</taxon>
        <taxon>Cactaceae</taxon>
        <taxon>Opuntioideae</taxon>
        <taxon>Opuntia</taxon>
    </lineage>
</organism>
<dbReference type="Pfam" id="PF14700">
    <property type="entry name" value="RPOL_N"/>
    <property type="match status" value="1"/>
</dbReference>
<dbReference type="FunFam" id="1.10.1320.10:FF:000001">
    <property type="entry name" value="DNA-directed RNA polymerase"/>
    <property type="match status" value="1"/>
</dbReference>
<reference evidence="12" key="2">
    <citation type="submission" date="2020-07" db="EMBL/GenBank/DDBJ databases">
        <authorList>
            <person name="Vera ALvarez R."/>
            <person name="Arias-Moreno D.M."/>
            <person name="Jimenez-Jacinto V."/>
            <person name="Jimenez-Bremont J.F."/>
            <person name="Swaminathan K."/>
            <person name="Moose S.P."/>
            <person name="Guerrero-Gonzalez M.L."/>
            <person name="Marino-Ramirez L."/>
            <person name="Landsman D."/>
            <person name="Rodriguez-Kessler M."/>
            <person name="Delgado-Sanchez P."/>
        </authorList>
    </citation>
    <scope>NUCLEOTIDE SEQUENCE</scope>
    <source>
        <tissue evidence="12">Cladode</tissue>
    </source>
</reference>
<dbReference type="Gene3D" id="1.10.1320.10">
    <property type="entry name" value="DNA-directed RNA polymerase, N-terminal domain"/>
    <property type="match status" value="1"/>
</dbReference>
<dbReference type="PANTHER" id="PTHR10102">
    <property type="entry name" value="DNA-DIRECTED RNA POLYMERASE, MITOCHONDRIAL"/>
    <property type="match status" value="1"/>
</dbReference>
<name>A0A7C9AVV0_OPUST</name>
<feature type="domain" description="DNA-directed RNA polymerase N-terminal" evidence="11">
    <location>
        <begin position="149"/>
        <end position="465"/>
    </location>
</feature>
<dbReference type="FunFam" id="1.10.287.260:FF:000001">
    <property type="entry name" value="DNA-directed RNA polymerase"/>
    <property type="match status" value="1"/>
</dbReference>
<dbReference type="InterPro" id="IPR037159">
    <property type="entry name" value="RNA_POL_N_sf"/>
</dbReference>
<evidence type="ECO:0000256" key="5">
    <source>
        <dbReference type="ARBA" id="ARBA00022695"/>
    </source>
</evidence>
<comment type="similarity">
    <text evidence="1 9">Belongs to the phage and mitochondrial RNA polymerase family.</text>
</comment>
<keyword evidence="4 9" id="KW-0808">Transferase</keyword>
<dbReference type="EC" id="2.7.7.6" evidence="2 9"/>
<evidence type="ECO:0000256" key="2">
    <source>
        <dbReference type="ARBA" id="ARBA00012418"/>
    </source>
</evidence>
<evidence type="ECO:0000313" key="12">
    <source>
        <dbReference type="EMBL" id="MBA4675135.1"/>
    </source>
</evidence>
<evidence type="ECO:0000256" key="4">
    <source>
        <dbReference type="ARBA" id="ARBA00022679"/>
    </source>
</evidence>
<keyword evidence="3 9" id="KW-0240">DNA-directed RNA polymerase</keyword>
<dbReference type="PANTHER" id="PTHR10102:SF0">
    <property type="entry name" value="DNA-DIRECTED RNA POLYMERASE, MITOCHONDRIAL"/>
    <property type="match status" value="1"/>
</dbReference>
<reference evidence="12" key="1">
    <citation type="journal article" date="2013" name="J. Plant Res.">
        <title>Effect of fungi and light on seed germination of three Opuntia species from semiarid lands of central Mexico.</title>
        <authorList>
            <person name="Delgado-Sanchez P."/>
            <person name="Jimenez-Bremont J.F."/>
            <person name="Guerrero-Gonzalez Mde L."/>
            <person name="Flores J."/>
        </authorList>
    </citation>
    <scope>NUCLEOTIDE SEQUENCE</scope>
    <source>
        <tissue evidence="12">Cladode</tissue>
    </source>
</reference>
<dbReference type="Gene3D" id="1.10.150.20">
    <property type="entry name" value="5' to 3' exonuclease, C-terminal subdomain"/>
    <property type="match status" value="1"/>
</dbReference>
<dbReference type="FunFam" id="1.10.150.20:FF:000027">
    <property type="entry name" value="DNA-directed RNA polymerase"/>
    <property type="match status" value="1"/>
</dbReference>
<dbReference type="Gene3D" id="1.10.287.260">
    <property type="match status" value="1"/>
</dbReference>
<accession>A0A7C9AVV0</accession>
<keyword evidence="5 9" id="KW-0548">Nucleotidyltransferase</keyword>
<dbReference type="GO" id="GO:0003899">
    <property type="term" value="F:DNA-directed RNA polymerase activity"/>
    <property type="evidence" value="ECO:0007669"/>
    <property type="project" value="UniProtKB-EC"/>
</dbReference>
<dbReference type="SUPFAM" id="SSF56672">
    <property type="entry name" value="DNA/RNA polymerases"/>
    <property type="match status" value="1"/>
</dbReference>
<evidence type="ECO:0000256" key="10">
    <source>
        <dbReference type="SAM" id="MobiDB-lite"/>
    </source>
</evidence>
<dbReference type="InterPro" id="IPR029262">
    <property type="entry name" value="RPOL_N"/>
</dbReference>
<dbReference type="Pfam" id="PF00940">
    <property type="entry name" value="RNA_pol"/>
    <property type="match status" value="1"/>
</dbReference>
<keyword evidence="7 9" id="KW-0804">Transcription</keyword>
<evidence type="ECO:0000256" key="3">
    <source>
        <dbReference type="ARBA" id="ARBA00022478"/>
    </source>
</evidence>
<proteinExistence type="inferred from homology"/>
<dbReference type="FunFam" id="1.10.287.280:FF:000001">
    <property type="entry name" value="DNA-directed RNA polymerase"/>
    <property type="match status" value="1"/>
</dbReference>
<evidence type="ECO:0000256" key="8">
    <source>
        <dbReference type="ARBA" id="ARBA00048552"/>
    </source>
</evidence>
<protein>
    <recommendedName>
        <fullName evidence="2 9">DNA-directed RNA polymerase</fullName>
        <ecNumber evidence="2 9">2.7.7.6</ecNumber>
    </recommendedName>
</protein>
<evidence type="ECO:0000256" key="9">
    <source>
        <dbReference type="RuleBase" id="RU003805"/>
    </source>
</evidence>
<dbReference type="Gene3D" id="1.10.287.280">
    <property type="match status" value="1"/>
</dbReference>
<dbReference type="InterPro" id="IPR024075">
    <property type="entry name" value="DNA-dir_RNA_pol_helix_hairp_sf"/>
</dbReference>
<dbReference type="AlphaFoldDB" id="A0A7C9AVV0"/>
<dbReference type="EMBL" id="GISG01266045">
    <property type="protein sequence ID" value="MBA4675135.1"/>
    <property type="molecule type" value="Transcribed_RNA"/>
</dbReference>
<evidence type="ECO:0000256" key="6">
    <source>
        <dbReference type="ARBA" id="ARBA00022946"/>
    </source>
</evidence>
<comment type="function">
    <text evidence="9">DNA-dependent RNA polymerase catalyzes the transcription of DNA into RNA using the four ribonucleoside triphosphates as substrates.</text>
</comment>
<evidence type="ECO:0000256" key="7">
    <source>
        <dbReference type="ARBA" id="ARBA00023163"/>
    </source>
</evidence>